<reference evidence="1" key="2">
    <citation type="journal article" date="2015" name="Data Brief">
        <title>Shoot transcriptome of the giant reed, Arundo donax.</title>
        <authorList>
            <person name="Barrero R.A."/>
            <person name="Guerrero F.D."/>
            <person name="Moolhuijzen P."/>
            <person name="Goolsby J.A."/>
            <person name="Tidwell J."/>
            <person name="Bellgard S.E."/>
            <person name="Bellgard M.I."/>
        </authorList>
    </citation>
    <scope>NUCLEOTIDE SEQUENCE</scope>
    <source>
        <tissue evidence="1">Shoot tissue taken approximately 20 cm above the soil surface</tissue>
    </source>
</reference>
<dbReference type="AlphaFoldDB" id="A0A0A8Z5A9"/>
<dbReference type="EMBL" id="GBRH01265017">
    <property type="protein sequence ID" value="JAD32878.1"/>
    <property type="molecule type" value="Transcribed_RNA"/>
</dbReference>
<proteinExistence type="predicted"/>
<sequence>MVDATRFACEVSSSLAGGIFLFKNLSMIFLLPVQSVKLNCKSVN</sequence>
<reference evidence="1" key="1">
    <citation type="submission" date="2014-09" db="EMBL/GenBank/DDBJ databases">
        <authorList>
            <person name="Magalhaes I.L.F."/>
            <person name="Oliveira U."/>
            <person name="Santos F.R."/>
            <person name="Vidigal T.H.D.A."/>
            <person name="Brescovit A.D."/>
            <person name="Santos A.J."/>
        </authorList>
    </citation>
    <scope>NUCLEOTIDE SEQUENCE</scope>
    <source>
        <tissue evidence="1">Shoot tissue taken approximately 20 cm above the soil surface</tissue>
    </source>
</reference>
<evidence type="ECO:0000313" key="1">
    <source>
        <dbReference type="EMBL" id="JAD32878.1"/>
    </source>
</evidence>
<organism evidence="1">
    <name type="scientific">Arundo donax</name>
    <name type="common">Giant reed</name>
    <name type="synonym">Donax arundinaceus</name>
    <dbReference type="NCBI Taxonomy" id="35708"/>
    <lineage>
        <taxon>Eukaryota</taxon>
        <taxon>Viridiplantae</taxon>
        <taxon>Streptophyta</taxon>
        <taxon>Embryophyta</taxon>
        <taxon>Tracheophyta</taxon>
        <taxon>Spermatophyta</taxon>
        <taxon>Magnoliopsida</taxon>
        <taxon>Liliopsida</taxon>
        <taxon>Poales</taxon>
        <taxon>Poaceae</taxon>
        <taxon>PACMAD clade</taxon>
        <taxon>Arundinoideae</taxon>
        <taxon>Arundineae</taxon>
        <taxon>Arundo</taxon>
    </lineage>
</organism>
<accession>A0A0A8Z5A9</accession>
<name>A0A0A8Z5A9_ARUDO</name>
<protein>
    <submittedName>
        <fullName evidence="1">Uncharacterized protein</fullName>
    </submittedName>
</protein>